<evidence type="ECO:0000256" key="2">
    <source>
        <dbReference type="SAM" id="Phobius"/>
    </source>
</evidence>
<dbReference type="Proteomes" id="UP000504630">
    <property type="component" value="Chromosome 11"/>
</dbReference>
<feature type="domain" description="Methyltransferase" evidence="3">
    <location>
        <begin position="140"/>
        <end position="304"/>
    </location>
</feature>
<name>A0A6J2QLV4_COTGO</name>
<feature type="region of interest" description="Disordered" evidence="1">
    <location>
        <begin position="64"/>
        <end position="115"/>
    </location>
</feature>
<keyword evidence="2" id="KW-1133">Transmembrane helix</keyword>
<dbReference type="AlphaFoldDB" id="A0A6J2QLV4"/>
<feature type="compositionally biased region" description="Basic and acidic residues" evidence="1">
    <location>
        <begin position="90"/>
        <end position="101"/>
    </location>
</feature>
<evidence type="ECO:0000313" key="5">
    <source>
        <dbReference type="RefSeq" id="XP_029298297.1"/>
    </source>
</evidence>
<dbReference type="InterPro" id="IPR026913">
    <property type="entry name" value="METTL24"/>
</dbReference>
<dbReference type="Pfam" id="PF13383">
    <property type="entry name" value="Methyltransf_22"/>
    <property type="match status" value="1"/>
</dbReference>
<evidence type="ECO:0000259" key="3">
    <source>
        <dbReference type="Pfam" id="PF13383"/>
    </source>
</evidence>
<evidence type="ECO:0000313" key="4">
    <source>
        <dbReference type="Proteomes" id="UP000504630"/>
    </source>
</evidence>
<keyword evidence="2" id="KW-0812">Transmembrane</keyword>
<gene>
    <name evidence="5" type="primary">LOC115015288</name>
</gene>
<dbReference type="GeneID" id="115015288"/>
<keyword evidence="2" id="KW-0472">Membrane</keyword>
<sequence length="379" mass="42001">MRTCARWWGGGGLPLRSRVLLILIPPFLLAFQLLVIGPRLPQAPGEGVVEQQEVAFSVISIEPGKNSRQRGSPSRRPSLEEEEEEVEVEDGQRREGARAYEDENEMHSSQMGPRTLEVQPWAADKPSFTAEINRIITHITKPQLNCPIVLSPGQAQASQPPADSPRWLLCAEDWLLPAADRPCVAYSFSMDEGDADFLKTVSRLGCEVHSFDPSNSIASGGHLGNSLVSNHGDGGVVSQHKMWLEWRAPRRRKQETRGNQGGVSQTLADIMAALGHHTVHFLYADLLSAEWRVFQNWIESETLQSVHHLVATVHLQWAGFEVGGTNDEVLRYWFSVLQGLQASGLKLVHSSAGEGRSVLKQTVANVHSSYTLSWANTRR</sequence>
<dbReference type="PANTHER" id="PTHR32026:SF23">
    <property type="entry name" value="METHYLTRANSFERASE-LIKE PROTEIN 24"/>
    <property type="match status" value="1"/>
</dbReference>
<accession>A0A6J2QLV4</accession>
<feature type="compositionally biased region" description="Acidic residues" evidence="1">
    <location>
        <begin position="80"/>
        <end position="89"/>
    </location>
</feature>
<dbReference type="InParanoid" id="A0A6J2QLV4"/>
<feature type="transmembrane region" description="Helical" evidence="2">
    <location>
        <begin position="20"/>
        <end position="40"/>
    </location>
</feature>
<dbReference type="InterPro" id="IPR025714">
    <property type="entry name" value="Methyltranfer_dom"/>
</dbReference>
<protein>
    <submittedName>
        <fullName evidence="5">Methyltransferase-like protein 24</fullName>
    </submittedName>
</protein>
<keyword evidence="4" id="KW-1185">Reference proteome</keyword>
<dbReference type="OrthoDB" id="10006218at2759"/>
<organism evidence="4 5">
    <name type="scientific">Cottoperca gobio</name>
    <name type="common">Frogmouth</name>
    <name type="synonym">Aphritis gobio</name>
    <dbReference type="NCBI Taxonomy" id="56716"/>
    <lineage>
        <taxon>Eukaryota</taxon>
        <taxon>Metazoa</taxon>
        <taxon>Chordata</taxon>
        <taxon>Craniata</taxon>
        <taxon>Vertebrata</taxon>
        <taxon>Euteleostomi</taxon>
        <taxon>Actinopterygii</taxon>
        <taxon>Neopterygii</taxon>
        <taxon>Teleostei</taxon>
        <taxon>Neoteleostei</taxon>
        <taxon>Acanthomorphata</taxon>
        <taxon>Eupercaria</taxon>
        <taxon>Perciformes</taxon>
        <taxon>Notothenioidei</taxon>
        <taxon>Bovichtidae</taxon>
        <taxon>Cottoperca</taxon>
    </lineage>
</organism>
<reference evidence="5" key="1">
    <citation type="submission" date="2025-08" db="UniProtKB">
        <authorList>
            <consortium name="RefSeq"/>
        </authorList>
    </citation>
    <scope>IDENTIFICATION</scope>
</reference>
<dbReference type="FunCoup" id="A0A6J2QLV4">
    <property type="interactions" value="38"/>
</dbReference>
<proteinExistence type="predicted"/>
<dbReference type="RefSeq" id="XP_029298297.1">
    <property type="nucleotide sequence ID" value="XM_029442437.1"/>
</dbReference>
<dbReference type="PANTHER" id="PTHR32026">
    <property type="entry name" value="METHYLTRANSFERASE-LIKE PROTEIN 24"/>
    <property type="match status" value="1"/>
</dbReference>
<evidence type="ECO:0000256" key="1">
    <source>
        <dbReference type="SAM" id="MobiDB-lite"/>
    </source>
</evidence>
<dbReference type="KEGG" id="cgob:115015288"/>